<dbReference type="RefSeq" id="WP_220586401.1">
    <property type="nucleotide sequence ID" value="NZ_RKLQ01000001.1"/>
</dbReference>
<evidence type="ECO:0000259" key="2">
    <source>
        <dbReference type="Pfam" id="PF26265"/>
    </source>
</evidence>
<feature type="domain" description="DUF8068" evidence="2">
    <location>
        <begin position="23"/>
        <end position="270"/>
    </location>
</feature>
<keyword evidence="4" id="KW-1185">Reference proteome</keyword>
<dbReference type="AlphaFoldDB" id="A0A8J7YB16"/>
<evidence type="ECO:0000313" key="4">
    <source>
        <dbReference type="Proteomes" id="UP000783863"/>
    </source>
</evidence>
<evidence type="ECO:0000256" key="1">
    <source>
        <dbReference type="SAM" id="Phobius"/>
    </source>
</evidence>
<feature type="transmembrane region" description="Helical" evidence="1">
    <location>
        <begin position="20"/>
        <end position="42"/>
    </location>
</feature>
<feature type="transmembrane region" description="Helical" evidence="1">
    <location>
        <begin position="54"/>
        <end position="74"/>
    </location>
</feature>
<sequence>MSFGRSIDAVPASTDARLRTAVVGLTGAAAVALAGRLLATVLVNAPNGTSRAPVTGLATAGTVLAALALVAAGATDGSPVAGVGLLFAGVFGLLSVVAPAATLPAAVAVTAGTALSVGGRRSVLDGPTGVVAGLFVVALGVGLASGVVGIAATRGLASSLALVAVGLTPAFAAAGPGDLLGGAGAFTVVVAVGLAVPFVTGAVTLVSLGAVGTAMPVVALAVAGAVTTASAAVRERRWLLLAGLVLVAVAGIPATLDRALPFALGLATLLEGQR</sequence>
<feature type="transmembrane region" description="Helical" evidence="1">
    <location>
        <begin position="129"/>
        <end position="150"/>
    </location>
</feature>
<name>A0A8J7YB16_9EURY</name>
<dbReference type="Proteomes" id="UP000783863">
    <property type="component" value="Unassembled WGS sequence"/>
</dbReference>
<accession>A0A8J7YB16</accession>
<feature type="transmembrane region" description="Helical" evidence="1">
    <location>
        <begin position="238"/>
        <end position="256"/>
    </location>
</feature>
<proteinExistence type="predicted"/>
<organism evidence="3 4">
    <name type="scientific">Haloarcula salinisoli</name>
    <dbReference type="NCBI Taxonomy" id="2487746"/>
    <lineage>
        <taxon>Archaea</taxon>
        <taxon>Methanobacteriati</taxon>
        <taxon>Methanobacteriota</taxon>
        <taxon>Stenosarchaea group</taxon>
        <taxon>Halobacteria</taxon>
        <taxon>Halobacteriales</taxon>
        <taxon>Haloarculaceae</taxon>
        <taxon>Haloarcula</taxon>
    </lineage>
</organism>
<keyword evidence="1" id="KW-0472">Membrane</keyword>
<dbReference type="Pfam" id="PF26265">
    <property type="entry name" value="DUF8068"/>
    <property type="match status" value="1"/>
</dbReference>
<protein>
    <submittedName>
        <fullName evidence="3">Phosphate ABC transporter permease</fullName>
    </submittedName>
</protein>
<keyword evidence="1" id="KW-1133">Transmembrane helix</keyword>
<evidence type="ECO:0000313" key="3">
    <source>
        <dbReference type="EMBL" id="MBX0302152.1"/>
    </source>
</evidence>
<comment type="caution">
    <text evidence="3">The sequence shown here is derived from an EMBL/GenBank/DDBJ whole genome shotgun (WGS) entry which is preliminary data.</text>
</comment>
<dbReference type="InterPro" id="IPR058381">
    <property type="entry name" value="DUF8068"/>
</dbReference>
<gene>
    <name evidence="3" type="ORF">EGD98_00550</name>
</gene>
<keyword evidence="1" id="KW-0812">Transmembrane</keyword>
<reference evidence="3" key="1">
    <citation type="submission" date="2021-06" db="EMBL/GenBank/DDBJ databases">
        <title>Halomicroarcula sp. F24A a new haloarchaeum isolated from saline soil.</title>
        <authorList>
            <person name="Duran-Viseras A."/>
            <person name="Sanchez-Porro C."/>
            <person name="Ventosa A."/>
        </authorList>
    </citation>
    <scope>NUCLEOTIDE SEQUENCE</scope>
    <source>
        <strain evidence="3">F24A</strain>
    </source>
</reference>
<dbReference type="EMBL" id="RKLQ01000001">
    <property type="protein sequence ID" value="MBX0302152.1"/>
    <property type="molecule type" value="Genomic_DNA"/>
</dbReference>
<feature type="transmembrane region" description="Helical" evidence="1">
    <location>
        <begin position="156"/>
        <end position="174"/>
    </location>
</feature>
<feature type="transmembrane region" description="Helical" evidence="1">
    <location>
        <begin position="205"/>
        <end position="226"/>
    </location>
</feature>
<feature type="transmembrane region" description="Helical" evidence="1">
    <location>
        <begin position="86"/>
        <end position="117"/>
    </location>
</feature>